<dbReference type="Proteomes" id="UP000602442">
    <property type="component" value="Unassembled WGS sequence"/>
</dbReference>
<dbReference type="EMBL" id="JAEANY010000002">
    <property type="protein sequence ID" value="MBH5322399.1"/>
    <property type="molecule type" value="Genomic_DNA"/>
</dbReference>
<dbReference type="RefSeq" id="WP_197921090.1">
    <property type="nucleotide sequence ID" value="NZ_CAWPTA010000007.1"/>
</dbReference>
<dbReference type="PANTHER" id="PTHR42951">
    <property type="entry name" value="METALLO-BETA-LACTAMASE DOMAIN-CONTAINING"/>
    <property type="match status" value="1"/>
</dbReference>
<keyword evidence="1" id="KW-0732">Signal</keyword>
<gene>
    <name evidence="3" type="primary">bla</name>
    <name evidence="3" type="ORF">I5L03_07350</name>
</gene>
<evidence type="ECO:0000313" key="3">
    <source>
        <dbReference type="EMBL" id="MBH5322399.1"/>
    </source>
</evidence>
<proteinExistence type="predicted"/>
<comment type="caution">
    <text evidence="3">The sequence shown here is derived from an EMBL/GenBank/DDBJ whole genome shotgun (WGS) entry which is preliminary data.</text>
</comment>
<evidence type="ECO:0000313" key="4">
    <source>
        <dbReference type="Proteomes" id="UP000602442"/>
    </source>
</evidence>
<dbReference type="InterPro" id="IPR050855">
    <property type="entry name" value="NDM-1-like"/>
</dbReference>
<reference evidence="3 4" key="1">
    <citation type="submission" date="2020-11" db="EMBL/GenBank/DDBJ databases">
        <title>Erythrobacter sediminis sp. nov., a marine bacterium from a tidal flat of Garorim Bay.</title>
        <authorList>
            <person name="Kim D."/>
            <person name="Yoo Y."/>
            <person name="Kim J.-J."/>
        </authorList>
    </citation>
    <scope>NUCLEOTIDE SEQUENCE [LARGE SCALE GENOMIC DNA]</scope>
    <source>
        <strain evidence="3 4">JGD-13</strain>
    </source>
</reference>
<dbReference type="PANTHER" id="PTHR42951:SF17">
    <property type="entry name" value="METALLO-BETA-LACTAMASE DOMAIN-CONTAINING PROTEIN"/>
    <property type="match status" value="1"/>
</dbReference>
<dbReference type="NCBIfam" id="NF012229">
    <property type="entry name" value="bla_class_B_core"/>
    <property type="match status" value="1"/>
</dbReference>
<protein>
    <submittedName>
        <fullName evidence="3">Subclass B3 metallo-beta-lactamase</fullName>
    </submittedName>
</protein>
<keyword evidence="4" id="KW-1185">Reference proteome</keyword>
<dbReference type="SMART" id="SM00849">
    <property type="entry name" value="Lactamase_B"/>
    <property type="match status" value="1"/>
</dbReference>
<accession>A0ABS0N356</accession>
<organism evidence="3 4">
    <name type="scientific">Aurantiacibacter sediminis</name>
    <dbReference type="NCBI Taxonomy" id="2793064"/>
    <lineage>
        <taxon>Bacteria</taxon>
        <taxon>Pseudomonadati</taxon>
        <taxon>Pseudomonadota</taxon>
        <taxon>Alphaproteobacteria</taxon>
        <taxon>Sphingomonadales</taxon>
        <taxon>Erythrobacteraceae</taxon>
        <taxon>Aurantiacibacter</taxon>
    </lineage>
</organism>
<dbReference type="InterPro" id="IPR036866">
    <property type="entry name" value="RibonucZ/Hydroxyglut_hydro"/>
</dbReference>
<dbReference type="SUPFAM" id="SSF56281">
    <property type="entry name" value="Metallo-hydrolase/oxidoreductase"/>
    <property type="match status" value="1"/>
</dbReference>
<dbReference type="NCBIfam" id="NF033105">
    <property type="entry name" value="bla_subclass_B3"/>
    <property type="match status" value="1"/>
</dbReference>
<dbReference type="CDD" id="cd16315">
    <property type="entry name" value="EVM-1-like_MBL-B3"/>
    <property type="match status" value="1"/>
</dbReference>
<sequence>MSAKLLFAAPLCLAACAATPMAAQEQERVWNEQITFAEDCEEWDEWDKPANPFRIFGDTYYVGTCGIAAILIVDDEGHVLLDSGTEAGARVVERNIRRVGVNPEDILLLGYSHEHFDHVGGMAYLQEMSGASLVSLATGAEVMRTGNSDPADPQHGMHEPFTPVRVDFVHDDGDAMAVGPTQLRSFATPGHTPGATTWQWESCEGDLCRTIVYADSLSAVSADDYRFSDHPEYVQAYRNGIARLAALDCDILITPHPSASGMRQKLMADDLTSGMDCAAYAADRLEHLEARLASEVGE</sequence>
<feature type="chain" id="PRO_5047525242" evidence="1">
    <location>
        <begin position="23"/>
        <end position="298"/>
    </location>
</feature>
<dbReference type="InterPro" id="IPR001279">
    <property type="entry name" value="Metallo-B-lactamas"/>
</dbReference>
<evidence type="ECO:0000259" key="2">
    <source>
        <dbReference type="SMART" id="SM00849"/>
    </source>
</evidence>
<feature type="domain" description="Metallo-beta-lactamase" evidence="2">
    <location>
        <begin position="66"/>
        <end position="256"/>
    </location>
</feature>
<feature type="signal peptide" evidence="1">
    <location>
        <begin position="1"/>
        <end position="22"/>
    </location>
</feature>
<dbReference type="Gene3D" id="3.60.15.10">
    <property type="entry name" value="Ribonuclease Z/Hydroxyacylglutathione hydrolase-like"/>
    <property type="match status" value="1"/>
</dbReference>
<evidence type="ECO:0000256" key="1">
    <source>
        <dbReference type="SAM" id="SignalP"/>
    </source>
</evidence>
<name>A0ABS0N356_9SPHN</name>
<dbReference type="Pfam" id="PF00753">
    <property type="entry name" value="Lactamase_B"/>
    <property type="match status" value="1"/>
</dbReference>